<evidence type="ECO:0000313" key="7">
    <source>
        <dbReference type="Proteomes" id="UP000573603"/>
    </source>
</evidence>
<evidence type="ECO:0000256" key="3">
    <source>
        <dbReference type="ARBA" id="ARBA00023015"/>
    </source>
</evidence>
<dbReference type="Proteomes" id="UP000573603">
    <property type="component" value="Unassembled WGS sequence"/>
</dbReference>
<dbReference type="PANTHER" id="PTHR47338:SF27">
    <property type="entry name" value="ZN(II)2CYS6 TRANSCRIPTION FACTOR (EUROFUNG)"/>
    <property type="match status" value="1"/>
</dbReference>
<keyword evidence="7" id="KW-1185">Reference proteome</keyword>
<dbReference type="PANTHER" id="PTHR47338">
    <property type="entry name" value="ZN(II)2CYS6 TRANSCRIPTION FACTOR (EUROFUNG)-RELATED"/>
    <property type="match status" value="1"/>
</dbReference>
<dbReference type="AlphaFoldDB" id="A0A8H4ZGL9"/>
<comment type="caution">
    <text evidence="6">The sequence shown here is derived from an EMBL/GenBank/DDBJ whole genome shotgun (WGS) entry which is preliminary data.</text>
</comment>
<dbReference type="EMBL" id="JABEVY010000152">
    <property type="protein sequence ID" value="KAF5246358.1"/>
    <property type="molecule type" value="Genomic_DNA"/>
</dbReference>
<name>A0A8H4ZGL9_9HYPO</name>
<dbReference type="GO" id="GO:0005634">
    <property type="term" value="C:nucleus"/>
    <property type="evidence" value="ECO:0007669"/>
    <property type="project" value="UniProtKB-SubCell"/>
</dbReference>
<accession>A0A8H4ZGL9</accession>
<keyword evidence="4" id="KW-0804">Transcription</keyword>
<evidence type="ECO:0000256" key="4">
    <source>
        <dbReference type="ARBA" id="ARBA00023163"/>
    </source>
</evidence>
<evidence type="ECO:0000256" key="5">
    <source>
        <dbReference type="ARBA" id="ARBA00023242"/>
    </source>
</evidence>
<comment type="subcellular location">
    <subcellularLocation>
        <location evidence="1">Nucleus</location>
    </subcellularLocation>
</comment>
<dbReference type="GO" id="GO:0046872">
    <property type="term" value="F:metal ion binding"/>
    <property type="evidence" value="ECO:0007669"/>
    <property type="project" value="UniProtKB-KW"/>
</dbReference>
<evidence type="ECO:0000256" key="2">
    <source>
        <dbReference type="ARBA" id="ARBA00022723"/>
    </source>
</evidence>
<keyword evidence="5" id="KW-0539">Nucleus</keyword>
<keyword evidence="2" id="KW-0479">Metal-binding</keyword>
<proteinExistence type="predicted"/>
<evidence type="ECO:0000256" key="1">
    <source>
        <dbReference type="ARBA" id="ARBA00004123"/>
    </source>
</evidence>
<sequence length="279" mass="30614">MILTNLVYHQSLSTLHSSIVPLFCWSKGDKTYSSARQLSAQLAFDHATAISSLISGILTTGHSLSSMPIFVAYAAYSSCAIQIPFLWCSEPSVRERAQSNIDNNVKMIQGMSNYWKLASLLQLYVRCLHDVHKRNPPVIVGEPRYMEISALVEFDVDASLAKSSILQFGGMLRSDENGYVRAGDETSDPTTTTVASGGDMLDDLQASNHAPNTDNPNTIIPQTPTQLNTGSSEWPALDIFNSLIDADMAGLFPVDEDFDLSFLDVDQTSWDLSLDLQIP</sequence>
<evidence type="ECO:0000313" key="6">
    <source>
        <dbReference type="EMBL" id="KAF5246358.1"/>
    </source>
</evidence>
<dbReference type="InterPro" id="IPR050815">
    <property type="entry name" value="TF_fung"/>
</dbReference>
<dbReference type="GO" id="GO:0000981">
    <property type="term" value="F:DNA-binding transcription factor activity, RNA polymerase II-specific"/>
    <property type="evidence" value="ECO:0007669"/>
    <property type="project" value="InterPro"/>
</dbReference>
<organism evidence="6 7">
    <name type="scientific">Fusarium anthophilum</name>
    <dbReference type="NCBI Taxonomy" id="48485"/>
    <lineage>
        <taxon>Eukaryota</taxon>
        <taxon>Fungi</taxon>
        <taxon>Dikarya</taxon>
        <taxon>Ascomycota</taxon>
        <taxon>Pezizomycotina</taxon>
        <taxon>Sordariomycetes</taxon>
        <taxon>Hypocreomycetidae</taxon>
        <taxon>Hypocreales</taxon>
        <taxon>Nectriaceae</taxon>
        <taxon>Fusarium</taxon>
        <taxon>Fusarium fujikuroi species complex</taxon>
    </lineage>
</organism>
<keyword evidence="3" id="KW-0805">Transcription regulation</keyword>
<gene>
    <name evidence="6" type="ORF">FANTH_6873</name>
</gene>
<protein>
    <submittedName>
        <fullName evidence="6">Uncharacterized protein</fullName>
    </submittedName>
</protein>
<reference evidence="6 7" key="1">
    <citation type="journal article" date="2020" name="BMC Genomics">
        <title>Correction to: Identification and distribution of gene clusters required for synthesis of sphingolipid metabolism inhibitors in diverse species of the filamentous fungus Fusarium.</title>
        <authorList>
            <person name="Kim H.S."/>
            <person name="Lohmar J.M."/>
            <person name="Busman M."/>
            <person name="Brown D.W."/>
            <person name="Naumann T.A."/>
            <person name="Divon H.H."/>
            <person name="Lysoe E."/>
            <person name="Uhlig S."/>
            <person name="Proctor R.H."/>
        </authorList>
    </citation>
    <scope>NUCLEOTIDE SEQUENCE [LARGE SCALE GENOMIC DNA]</scope>
    <source>
        <strain evidence="6 7">NRRL 25214</strain>
    </source>
</reference>